<sequence>MADSTSSEVDGVDIFEKAKIKLMTYDQHERLNRYKFLYDKNGVYYYTNQFTNKVETFDRQILVKENLKDYLKIVY</sequence>
<gene>
    <name evidence="3" type="primary">ORF47</name>
</gene>
<accession>Q9EN58</accession>
<dbReference type="EMBL" id="AF246707">
    <property type="protein sequence ID" value="AAG02384.1"/>
    <property type="molecule type" value="Genomic_DNA"/>
</dbReference>
<dbReference type="Proteomes" id="UP000202667">
    <property type="component" value="Segment"/>
</dbReference>
<proteinExistence type="predicted"/>
<dbReference type="EMBL" id="AF325155">
    <property type="protein sequence ID" value="AAL01732.1"/>
    <property type="molecule type" value="Genomic_DNA"/>
</dbReference>
<dbReference type="RefSeq" id="NP_258315.1">
    <property type="nucleotide sequence ID" value="NC_003102.1"/>
</dbReference>
<dbReference type="KEGG" id="vg:922182"/>
<protein>
    <submittedName>
        <fullName evidence="1">Uncharacterized protein</fullName>
    </submittedName>
</protein>
<evidence type="ECO:0000313" key="4">
    <source>
        <dbReference type="Proteomes" id="UP000202667"/>
    </source>
</evidence>
<dbReference type="OrthoDB" id="24902at10239"/>
<evidence type="ECO:0000313" key="1">
    <source>
        <dbReference type="EMBL" id="AAG02384.1"/>
    </source>
</evidence>
<reference evidence="3" key="3">
    <citation type="journal article" date="2019" name="Viruses">
        <title>Identification of Loci Associated with Enhanced Virulence in Spodoptera litura Nucleopolyhedrovirus Isolates Using Deep Sequencing.</title>
        <authorList>
            <person name="Zwart M.P."/>
            <person name="Ali G."/>
            <person name="Strien E.A.V."/>
            <person name="Schijlen E.G.W.M."/>
            <person name="Wang M."/>
            <person name="Werf W.V."/>
            <person name="Vlak J.M."/>
        </authorList>
    </citation>
    <scope>NUCLEOTIDE SEQUENCE</scope>
    <source>
        <strain evidence="3">G2</strain>
    </source>
</reference>
<dbReference type="EMBL" id="MN342245">
    <property type="protein sequence ID" value="QHN73897.1"/>
    <property type="molecule type" value="Genomic_DNA"/>
</dbReference>
<evidence type="ECO:0000313" key="2">
    <source>
        <dbReference type="EMBL" id="AAL01732.1"/>
    </source>
</evidence>
<evidence type="ECO:0000313" key="3">
    <source>
        <dbReference type="EMBL" id="QHN73897.1"/>
    </source>
</evidence>
<reference evidence="1" key="1">
    <citation type="submission" date="2000-03" db="EMBL/GenBank/DDBJ databases">
        <title>Localization, cloning and sequence analysis of the chitinase gene of Spodoptera litura nucleopolyhedrovirus.</title>
        <authorList>
            <person name="Hu G."/>
            <person name="Pang Y."/>
            <person name="Yang K."/>
            <person name="Li C."/>
        </authorList>
    </citation>
    <scope>NUCLEOTIDE SEQUENCE</scope>
    <source>
        <strain evidence="1">Zhongshan University</strain>
    </source>
</reference>
<reference evidence="2 4" key="2">
    <citation type="journal article" date="2001" name="Virology">
        <title>Sequence analysis of the Spodoptera litura multicapsid nucleopolyhedrovirus genome.</title>
        <authorList>
            <person name="Pang Y."/>
            <person name="Yu J."/>
            <person name="Wang L."/>
            <person name="Hu X."/>
            <person name="Bao W."/>
            <person name="Li G."/>
            <person name="Chen C."/>
            <person name="Han H."/>
            <person name="Hu S."/>
            <person name="Yang H."/>
        </authorList>
    </citation>
    <scope>NUCLEOTIDE SEQUENCE [LARGE SCALE GENOMIC DNA]</scope>
    <source>
        <strain evidence="2 4">G2</strain>
    </source>
</reference>
<organismHost>
    <name type="scientific">Lepidoptera</name>
    <name type="common">moths &amp; butterflies</name>
    <dbReference type="NCBI Taxonomy" id="7088"/>
</organismHost>
<keyword evidence="4" id="KW-1185">Reference proteome</keyword>
<name>Q9EN58_NPVST</name>
<organism evidence="1">
    <name type="scientific">Spodoptera litura multicapsid nucleopolyhedrovirus</name>
    <name type="common">SpltMNPV</name>
    <dbReference type="NCBI Taxonomy" id="46242"/>
    <lineage>
        <taxon>Viruses</taxon>
        <taxon>Viruses incertae sedis</taxon>
        <taxon>Naldaviricetes</taxon>
        <taxon>Lefavirales</taxon>
        <taxon>Baculoviridae</taxon>
        <taxon>Alphabaculovirus</taxon>
        <taxon>Alphabaculovirus spliturae</taxon>
    </lineage>
</organism>